<evidence type="ECO:0000313" key="4">
    <source>
        <dbReference type="EMBL" id="MFM2485629.1"/>
    </source>
</evidence>
<feature type="domain" description="N-acetyltransferase" evidence="3">
    <location>
        <begin position="4"/>
        <end position="163"/>
    </location>
</feature>
<reference evidence="4 5" key="1">
    <citation type="journal article" date="2013" name="Int. J. Syst. Evol. Microbiol.">
        <title>Celerinatantimonas yamalensis sp. nov., a cold-adapted diazotrophic bacterium from a cold permafrost brine.</title>
        <authorList>
            <person name="Shcherbakova V."/>
            <person name="Chuvilskaya N."/>
            <person name="Rivkina E."/>
            <person name="Demidov N."/>
            <person name="Uchaeva V."/>
            <person name="Suetin S."/>
            <person name="Suzina N."/>
            <person name="Gilichinsky D."/>
        </authorList>
    </citation>
    <scope>NUCLEOTIDE SEQUENCE [LARGE SCALE GENOMIC DNA]</scope>
    <source>
        <strain evidence="4 5">C7</strain>
    </source>
</reference>
<gene>
    <name evidence="4" type="ORF">ABUE30_11260</name>
</gene>
<dbReference type="Pfam" id="PF00583">
    <property type="entry name" value="Acetyltransf_1"/>
    <property type="match status" value="1"/>
</dbReference>
<proteinExistence type="predicted"/>
<name>A0ABW9G7H4_9GAMM</name>
<comment type="caution">
    <text evidence="4">The sequence shown here is derived from an EMBL/GenBank/DDBJ whole genome shotgun (WGS) entry which is preliminary data.</text>
</comment>
<keyword evidence="2 4" id="KW-0012">Acyltransferase</keyword>
<dbReference type="PROSITE" id="PS51186">
    <property type="entry name" value="GNAT"/>
    <property type="match status" value="1"/>
</dbReference>
<dbReference type="Gene3D" id="3.40.630.30">
    <property type="match status" value="1"/>
</dbReference>
<dbReference type="SUPFAM" id="SSF55729">
    <property type="entry name" value="Acyl-CoA N-acyltransferases (Nat)"/>
    <property type="match status" value="1"/>
</dbReference>
<evidence type="ECO:0000256" key="1">
    <source>
        <dbReference type="ARBA" id="ARBA00022679"/>
    </source>
</evidence>
<dbReference type="CDD" id="cd04301">
    <property type="entry name" value="NAT_SF"/>
    <property type="match status" value="1"/>
</dbReference>
<dbReference type="InterPro" id="IPR051556">
    <property type="entry name" value="N-term/lysine_N-AcTrnsfr"/>
</dbReference>
<evidence type="ECO:0000256" key="2">
    <source>
        <dbReference type="ARBA" id="ARBA00023315"/>
    </source>
</evidence>
<keyword evidence="5" id="KW-1185">Reference proteome</keyword>
<dbReference type="GO" id="GO:0016746">
    <property type="term" value="F:acyltransferase activity"/>
    <property type="evidence" value="ECO:0007669"/>
    <property type="project" value="UniProtKB-KW"/>
</dbReference>
<protein>
    <submittedName>
        <fullName evidence="4">GNAT family N-acetyltransferase</fullName>
        <ecNumber evidence="4">2.3.1.-</ecNumber>
    </submittedName>
</protein>
<dbReference type="EMBL" id="JBEQCT010000005">
    <property type="protein sequence ID" value="MFM2485629.1"/>
    <property type="molecule type" value="Genomic_DNA"/>
</dbReference>
<dbReference type="RefSeq" id="WP_408623874.1">
    <property type="nucleotide sequence ID" value="NZ_JBEQCT010000005.1"/>
</dbReference>
<accession>A0ABW9G7H4</accession>
<keyword evidence="1 4" id="KW-0808">Transferase</keyword>
<sequence length="163" mass="18432">MSVVTIRNVESTDAPALKAIYECPSVYANTLNLPYPTDTFWEKRLQAAPDNLYSYVASKDDVAVGHSVVMIEHNVRRRHVGAICIAVHERYHYQGIGHTLLTAVIDVADHWLNLKRLELSVYQDNQSAIHLYQKFGFVIEGESPAFAFRDGEYISAYSMGRVI</sequence>
<dbReference type="InterPro" id="IPR016181">
    <property type="entry name" value="Acyl_CoA_acyltransferase"/>
</dbReference>
<evidence type="ECO:0000259" key="3">
    <source>
        <dbReference type="PROSITE" id="PS51186"/>
    </source>
</evidence>
<evidence type="ECO:0000313" key="5">
    <source>
        <dbReference type="Proteomes" id="UP001629953"/>
    </source>
</evidence>
<dbReference type="EC" id="2.3.1.-" evidence="4"/>
<dbReference type="InterPro" id="IPR000182">
    <property type="entry name" value="GNAT_dom"/>
</dbReference>
<dbReference type="Proteomes" id="UP001629953">
    <property type="component" value="Unassembled WGS sequence"/>
</dbReference>
<organism evidence="4 5">
    <name type="scientific">Celerinatantimonas yamalensis</name>
    <dbReference type="NCBI Taxonomy" id="559956"/>
    <lineage>
        <taxon>Bacteria</taxon>
        <taxon>Pseudomonadati</taxon>
        <taxon>Pseudomonadota</taxon>
        <taxon>Gammaproteobacteria</taxon>
        <taxon>Celerinatantimonadaceae</taxon>
        <taxon>Celerinatantimonas</taxon>
    </lineage>
</organism>
<dbReference type="PANTHER" id="PTHR42919:SF8">
    <property type="entry name" value="N-ALPHA-ACETYLTRANSFERASE 50"/>
    <property type="match status" value="1"/>
</dbReference>
<dbReference type="PANTHER" id="PTHR42919">
    <property type="entry name" value="N-ALPHA-ACETYLTRANSFERASE"/>
    <property type="match status" value="1"/>
</dbReference>